<comment type="caution">
    <text evidence="1">The sequence shown here is derived from an EMBL/GenBank/DDBJ whole genome shotgun (WGS) entry which is preliminary data.</text>
</comment>
<dbReference type="SUPFAM" id="SSF53474">
    <property type="entry name" value="alpha/beta-Hydrolases"/>
    <property type="match status" value="1"/>
</dbReference>
<sequence>MARRHHVVLVPGFFGFANLGDFAYFAHVRDLLGEAGPPLGLEGEVRVVHTEPTASLPRRAALLAEAVSALLDERDGEVTLVGHSSGGLDARLLVEPGVALPTSADVERCARRVRAVVTISTPHHGTPLAHLFGSLLGQQLLSLLSLATIHALRTGRLPLAVALRLARVLRRPGAKPQGVLDQLFLQLLADFSGARRRAVEQFFDAVRCDQALVEQITPAGMDLFNTSTHARDGVRYGCVVSRGRPPGLRSLARAGLDPYAQATHALYLALYRFASRTPRDRQLRLTAEQAAALRVAYGRIPDAAANDGIVPTLSQVWGDVIAAVWADHHDVIGHFHQPTHVPPHFDWVASGTGFARPHFEATWRAVAAYAAASVP</sequence>
<evidence type="ECO:0008006" key="3">
    <source>
        <dbReference type="Google" id="ProtNLM"/>
    </source>
</evidence>
<evidence type="ECO:0000313" key="1">
    <source>
        <dbReference type="EMBL" id="GEJ58658.1"/>
    </source>
</evidence>
<protein>
    <recommendedName>
        <fullName evidence="3">Triacylglycerol lipase</fullName>
    </recommendedName>
</protein>
<dbReference type="RefSeq" id="WP_176067418.1">
    <property type="nucleotide sequence ID" value="NZ_BJTG01000008.1"/>
</dbReference>
<dbReference type="Gene3D" id="3.40.50.1820">
    <property type="entry name" value="alpha/beta hydrolase"/>
    <property type="match status" value="1"/>
</dbReference>
<organism evidence="1 2">
    <name type="scientific">Anaeromyxobacter diazotrophicus</name>
    <dbReference type="NCBI Taxonomy" id="2590199"/>
    <lineage>
        <taxon>Bacteria</taxon>
        <taxon>Pseudomonadati</taxon>
        <taxon>Myxococcota</taxon>
        <taxon>Myxococcia</taxon>
        <taxon>Myxococcales</taxon>
        <taxon>Cystobacterineae</taxon>
        <taxon>Anaeromyxobacteraceae</taxon>
        <taxon>Anaeromyxobacter</taxon>
    </lineage>
</organism>
<name>A0A7I9VQW7_9BACT</name>
<dbReference type="Proteomes" id="UP000503640">
    <property type="component" value="Unassembled WGS sequence"/>
</dbReference>
<keyword evidence="2" id="KW-1185">Reference proteome</keyword>
<accession>A0A7I9VQW7</accession>
<reference evidence="2" key="1">
    <citation type="journal article" date="2020" name="Appl. Environ. Microbiol.">
        <title>Diazotrophic Anaeromyxobacter Isolates from Soils.</title>
        <authorList>
            <person name="Masuda Y."/>
            <person name="Yamanaka H."/>
            <person name="Xu Z.X."/>
            <person name="Shiratori Y."/>
            <person name="Aono T."/>
            <person name="Amachi S."/>
            <person name="Senoo K."/>
            <person name="Itoh H."/>
        </authorList>
    </citation>
    <scope>NUCLEOTIDE SEQUENCE [LARGE SCALE GENOMIC DNA]</scope>
    <source>
        <strain evidence="2">R267</strain>
    </source>
</reference>
<dbReference type="InterPro" id="IPR029058">
    <property type="entry name" value="AB_hydrolase_fold"/>
</dbReference>
<dbReference type="EMBL" id="BJTG01000008">
    <property type="protein sequence ID" value="GEJ58658.1"/>
    <property type="molecule type" value="Genomic_DNA"/>
</dbReference>
<gene>
    <name evidence="1" type="ORF">AMYX_33990</name>
</gene>
<proteinExistence type="predicted"/>
<dbReference type="AlphaFoldDB" id="A0A7I9VQW7"/>
<evidence type="ECO:0000313" key="2">
    <source>
        <dbReference type="Proteomes" id="UP000503640"/>
    </source>
</evidence>